<dbReference type="EMBL" id="MU394353">
    <property type="protein sequence ID" value="KAI6083361.1"/>
    <property type="molecule type" value="Genomic_DNA"/>
</dbReference>
<name>A0ACC0CSJ7_9PEZI</name>
<comment type="caution">
    <text evidence="1">The sequence shown here is derived from an EMBL/GenBank/DDBJ whole genome shotgun (WGS) entry which is preliminary data.</text>
</comment>
<protein>
    <submittedName>
        <fullName evidence="1">Uncharacterized protein</fullName>
    </submittedName>
</protein>
<reference evidence="1 2" key="1">
    <citation type="journal article" date="2022" name="New Phytol.">
        <title>Ecological generalism drives hyperdiversity of secondary metabolite gene clusters in xylarialean endophytes.</title>
        <authorList>
            <person name="Franco M.E.E."/>
            <person name="Wisecaver J.H."/>
            <person name="Arnold A.E."/>
            <person name="Ju Y.M."/>
            <person name="Slot J.C."/>
            <person name="Ahrendt S."/>
            <person name="Moore L.P."/>
            <person name="Eastman K.E."/>
            <person name="Scott K."/>
            <person name="Konkel Z."/>
            <person name="Mondo S.J."/>
            <person name="Kuo A."/>
            <person name="Hayes R.D."/>
            <person name="Haridas S."/>
            <person name="Andreopoulos B."/>
            <person name="Riley R."/>
            <person name="LaButti K."/>
            <person name="Pangilinan J."/>
            <person name="Lipzen A."/>
            <person name="Amirebrahimi M."/>
            <person name="Yan J."/>
            <person name="Adam C."/>
            <person name="Keymanesh K."/>
            <person name="Ng V."/>
            <person name="Louie K."/>
            <person name="Northen T."/>
            <person name="Drula E."/>
            <person name="Henrissat B."/>
            <person name="Hsieh H.M."/>
            <person name="Youens-Clark K."/>
            <person name="Lutzoni F."/>
            <person name="Miadlikowska J."/>
            <person name="Eastwood D.C."/>
            <person name="Hamelin R.C."/>
            <person name="Grigoriev I.V."/>
            <person name="U'Ren J.M."/>
        </authorList>
    </citation>
    <scope>NUCLEOTIDE SEQUENCE [LARGE SCALE GENOMIC DNA]</scope>
    <source>
        <strain evidence="1 2">ER1909</strain>
    </source>
</reference>
<gene>
    <name evidence="1" type="ORF">F4821DRAFT_280932</name>
</gene>
<evidence type="ECO:0000313" key="1">
    <source>
        <dbReference type="EMBL" id="KAI6083361.1"/>
    </source>
</evidence>
<dbReference type="Proteomes" id="UP001497680">
    <property type="component" value="Unassembled WGS sequence"/>
</dbReference>
<sequence>MKFTSMLAVLASLVAMTSAMPTPFHDNGSISLLNQAKRTPCPKSSDKAASAEYKRDTASAEDEDEGDDTPGNIVACAY</sequence>
<accession>A0ACC0CSJ7</accession>
<evidence type="ECO:0000313" key="2">
    <source>
        <dbReference type="Proteomes" id="UP001497680"/>
    </source>
</evidence>
<proteinExistence type="predicted"/>
<keyword evidence="2" id="KW-1185">Reference proteome</keyword>
<organism evidence="1 2">
    <name type="scientific">Hypoxylon rubiginosum</name>
    <dbReference type="NCBI Taxonomy" id="110542"/>
    <lineage>
        <taxon>Eukaryota</taxon>
        <taxon>Fungi</taxon>
        <taxon>Dikarya</taxon>
        <taxon>Ascomycota</taxon>
        <taxon>Pezizomycotina</taxon>
        <taxon>Sordariomycetes</taxon>
        <taxon>Xylariomycetidae</taxon>
        <taxon>Xylariales</taxon>
        <taxon>Hypoxylaceae</taxon>
        <taxon>Hypoxylon</taxon>
    </lineage>
</organism>